<dbReference type="AlphaFoldDB" id="A0A7S8EC67"/>
<evidence type="ECO:0000256" key="1">
    <source>
        <dbReference type="ARBA" id="ARBA00022679"/>
    </source>
</evidence>
<dbReference type="RefSeq" id="WP_195172102.1">
    <property type="nucleotide sequence ID" value="NZ_CP062983.1"/>
</dbReference>
<feature type="domain" description="Carbohydrate kinase PfkB" evidence="3">
    <location>
        <begin position="28"/>
        <end position="293"/>
    </location>
</feature>
<gene>
    <name evidence="4" type="ORF">G4Y79_06575</name>
</gene>
<reference evidence="4 5" key="1">
    <citation type="submission" date="2020-02" db="EMBL/GenBank/DDBJ databases">
        <authorList>
            <person name="Zheng R.K."/>
            <person name="Sun C.M."/>
        </authorList>
    </citation>
    <scope>NUCLEOTIDE SEQUENCE [LARGE SCALE GENOMIC DNA]</scope>
    <source>
        <strain evidence="5">rifampicinis</strain>
    </source>
</reference>
<dbReference type="InterPro" id="IPR029056">
    <property type="entry name" value="Ribokinase-like"/>
</dbReference>
<dbReference type="EMBL" id="CP062983">
    <property type="protein sequence ID" value="QPC84038.1"/>
    <property type="molecule type" value="Genomic_DNA"/>
</dbReference>
<organism evidence="4 5">
    <name type="scientific">Phototrophicus methaneseepsis</name>
    <dbReference type="NCBI Taxonomy" id="2710758"/>
    <lineage>
        <taxon>Bacteria</taxon>
        <taxon>Bacillati</taxon>
        <taxon>Chloroflexota</taxon>
        <taxon>Candidatus Thermofontia</taxon>
        <taxon>Phototrophicales</taxon>
        <taxon>Phototrophicaceae</taxon>
        <taxon>Phototrophicus</taxon>
    </lineage>
</organism>
<dbReference type="InterPro" id="IPR002173">
    <property type="entry name" value="Carboh/pur_kinase_PfkB_CS"/>
</dbReference>
<dbReference type="PANTHER" id="PTHR10584:SF166">
    <property type="entry name" value="RIBOKINASE"/>
    <property type="match status" value="1"/>
</dbReference>
<dbReference type="PANTHER" id="PTHR10584">
    <property type="entry name" value="SUGAR KINASE"/>
    <property type="match status" value="1"/>
</dbReference>
<keyword evidence="5" id="KW-1185">Reference proteome</keyword>
<dbReference type="Gene3D" id="3.40.1190.20">
    <property type="match status" value="1"/>
</dbReference>
<dbReference type="PROSITE" id="PS00584">
    <property type="entry name" value="PFKB_KINASES_2"/>
    <property type="match status" value="1"/>
</dbReference>
<name>A0A7S8EC67_9CHLR</name>
<evidence type="ECO:0000259" key="3">
    <source>
        <dbReference type="Pfam" id="PF00294"/>
    </source>
</evidence>
<dbReference type="GO" id="GO:0016301">
    <property type="term" value="F:kinase activity"/>
    <property type="evidence" value="ECO:0007669"/>
    <property type="project" value="UniProtKB-KW"/>
</dbReference>
<keyword evidence="2 4" id="KW-0418">Kinase</keyword>
<evidence type="ECO:0000256" key="2">
    <source>
        <dbReference type="ARBA" id="ARBA00022777"/>
    </source>
</evidence>
<sequence>MVYDALVYGPLFCDLIFTDLPDMPVLGEEIFAGDMKITVGGSAIVAAALHRLGAKVGLIADLGNDQMSTVVQHLLEDMGLDTSLIRHHDYALPQLTVALSFPHDRAFVTRFEKPRDPLDLGAVLAANPARHLHVCSFMAAFDTPEAPHIAHEHNMSVSLDLGWDSEGLRDPKLRAMIAEVDMFMPSRSELCHVMGTTDKQAALDATISLMGEDAVVIMKDGKHGALARTHSETITVPAVPVTPVDTTGAGDSFDAGFIYGHTQGFSLETSLQYGSICGALATTAPGGATATPTQEEVQQWLLKLQS</sequence>
<dbReference type="InterPro" id="IPR011611">
    <property type="entry name" value="PfkB_dom"/>
</dbReference>
<proteinExistence type="predicted"/>
<dbReference type="SUPFAM" id="SSF53613">
    <property type="entry name" value="Ribokinase-like"/>
    <property type="match status" value="1"/>
</dbReference>
<evidence type="ECO:0000313" key="4">
    <source>
        <dbReference type="EMBL" id="QPC84038.1"/>
    </source>
</evidence>
<evidence type="ECO:0000313" key="5">
    <source>
        <dbReference type="Proteomes" id="UP000594468"/>
    </source>
</evidence>
<dbReference type="Proteomes" id="UP000594468">
    <property type="component" value="Chromosome"/>
</dbReference>
<accession>A0A7S8EC67</accession>
<dbReference type="Pfam" id="PF00294">
    <property type="entry name" value="PfkB"/>
    <property type="match status" value="1"/>
</dbReference>
<keyword evidence="1" id="KW-0808">Transferase</keyword>
<protein>
    <submittedName>
        <fullName evidence="4">Carbohydrate kinase family protein</fullName>
    </submittedName>
</protein>
<dbReference type="KEGG" id="pmet:G4Y79_06575"/>